<sequence>MSDRILAGLALRAEAGDPEASRLLAQRLAGNPLMRALFGADADRLADHLQGFNALLPVYRAAMADLGLPEPQDAYLFDLILPLTRFFRQRIPAGRAPYLIGLAGGPGAGKTTLSRLLSCCLQAMIAPAPRCLSLSIDDFYRPKEERLRRGFKWRTLPGTHDTERMADVLAALDRPGTGTLTVPRYDLGRDVPRADEVVSGKPDICIFDGAMVGSPLPGYDRLARRLDFLIFLDLPTPLLKRWRFERERKLRAASDGTVGFPEEVMQAFWDEALGPSIANWVAPNAARADLVLSIDAGRRVTAVRQPQLCPTGTHV</sequence>
<dbReference type="SUPFAM" id="SSF52540">
    <property type="entry name" value="P-loop containing nucleoside triphosphate hydrolases"/>
    <property type="match status" value="1"/>
</dbReference>
<keyword evidence="3" id="KW-1185">Reference proteome</keyword>
<protein>
    <recommendedName>
        <fullName evidence="1">Phosphoribulokinase/uridine kinase domain-containing protein</fullName>
    </recommendedName>
</protein>
<reference evidence="2 3" key="1">
    <citation type="journal article" date="2013" name="Antonie Van Leeuwenhoek">
        <title>Paracoccus zhejiangensis sp. nov., isolated from activated sludge in wastewater-treatment system.</title>
        <authorList>
            <person name="Wu Z.G."/>
            <person name="Zhang D.F."/>
            <person name="Liu Y.L."/>
            <person name="Wang F."/>
            <person name="Jiang X."/>
            <person name="Li C."/>
            <person name="Li S.P."/>
            <person name="Hong Q."/>
            <person name="Li W.J."/>
        </authorList>
    </citation>
    <scope>NUCLEOTIDE SEQUENCE [LARGE SCALE GENOMIC DNA]</scope>
    <source>
        <strain evidence="2 3">J6</strain>
    </source>
</reference>
<dbReference type="Proteomes" id="UP000234530">
    <property type="component" value="Chromosome"/>
</dbReference>
<name>A0A2H5EY36_9RHOB</name>
<dbReference type="OrthoDB" id="455474at2"/>
<evidence type="ECO:0000259" key="1">
    <source>
        <dbReference type="Pfam" id="PF00485"/>
    </source>
</evidence>
<accession>A0A2H5EY36</accession>
<organism evidence="2 3">
    <name type="scientific">Paracoccus zhejiangensis</name>
    <dbReference type="NCBI Taxonomy" id="1077935"/>
    <lineage>
        <taxon>Bacteria</taxon>
        <taxon>Pseudomonadati</taxon>
        <taxon>Pseudomonadota</taxon>
        <taxon>Alphaproteobacteria</taxon>
        <taxon>Rhodobacterales</taxon>
        <taxon>Paracoccaceae</taxon>
        <taxon>Paracoccus</taxon>
    </lineage>
</organism>
<dbReference type="KEGG" id="pzh:CX676_08640"/>
<dbReference type="Gene3D" id="3.40.50.300">
    <property type="entry name" value="P-loop containing nucleotide triphosphate hydrolases"/>
    <property type="match status" value="1"/>
</dbReference>
<dbReference type="PANTHER" id="PTHR10285">
    <property type="entry name" value="URIDINE KINASE"/>
    <property type="match status" value="1"/>
</dbReference>
<dbReference type="Pfam" id="PF00485">
    <property type="entry name" value="PRK"/>
    <property type="match status" value="1"/>
</dbReference>
<dbReference type="AlphaFoldDB" id="A0A2H5EY36"/>
<dbReference type="InterPro" id="IPR027417">
    <property type="entry name" value="P-loop_NTPase"/>
</dbReference>
<dbReference type="InterPro" id="IPR006083">
    <property type="entry name" value="PRK/URK"/>
</dbReference>
<dbReference type="PRINTS" id="PR00988">
    <property type="entry name" value="URIDINKINASE"/>
</dbReference>
<evidence type="ECO:0000313" key="2">
    <source>
        <dbReference type="EMBL" id="AUH64215.1"/>
    </source>
</evidence>
<dbReference type="RefSeq" id="WP_101752253.1">
    <property type="nucleotide sequence ID" value="NZ_CP025430.1"/>
</dbReference>
<dbReference type="GO" id="GO:0005524">
    <property type="term" value="F:ATP binding"/>
    <property type="evidence" value="ECO:0007669"/>
    <property type="project" value="InterPro"/>
</dbReference>
<gene>
    <name evidence="2" type="ORF">CX676_08640</name>
</gene>
<dbReference type="GO" id="GO:0016301">
    <property type="term" value="F:kinase activity"/>
    <property type="evidence" value="ECO:0007669"/>
    <property type="project" value="InterPro"/>
</dbReference>
<dbReference type="EMBL" id="CP025430">
    <property type="protein sequence ID" value="AUH64215.1"/>
    <property type="molecule type" value="Genomic_DNA"/>
</dbReference>
<evidence type="ECO:0000313" key="3">
    <source>
        <dbReference type="Proteomes" id="UP000234530"/>
    </source>
</evidence>
<proteinExistence type="predicted"/>
<feature type="domain" description="Phosphoribulokinase/uridine kinase" evidence="1">
    <location>
        <begin position="99"/>
        <end position="292"/>
    </location>
</feature>